<dbReference type="PIRSF" id="PIRSF038084">
    <property type="entry name" value="HAT-B_cat"/>
    <property type="match status" value="1"/>
</dbReference>
<dbReference type="InterPro" id="IPR048776">
    <property type="entry name" value="HAT1_C"/>
</dbReference>
<evidence type="ECO:0000313" key="13">
    <source>
        <dbReference type="Proteomes" id="UP001642483"/>
    </source>
</evidence>
<keyword evidence="7 9" id="KW-0012">Acyltransferase</keyword>
<protein>
    <recommendedName>
        <fullName evidence="4 9">Histone acetyltransferase type B catalytic subunit</fullName>
        <ecNumber evidence="3 9">2.3.1.48</ecNumber>
    </recommendedName>
</protein>
<dbReference type="InterPro" id="IPR019467">
    <property type="entry name" value="Hat1_N"/>
</dbReference>
<feature type="domain" description="Histone acetyl transferase HAT1 N-terminal" evidence="10">
    <location>
        <begin position="14"/>
        <end position="177"/>
    </location>
</feature>
<evidence type="ECO:0000256" key="4">
    <source>
        <dbReference type="ARBA" id="ARBA00021268"/>
    </source>
</evidence>
<dbReference type="Gene3D" id="3.90.360.10">
    <property type="entry name" value="Histone acetyl transferase 1 (HAT1), N-terminal domain"/>
    <property type="match status" value="1"/>
</dbReference>
<comment type="similarity">
    <text evidence="2 9">Belongs to the HAT1 family.</text>
</comment>
<evidence type="ECO:0000256" key="9">
    <source>
        <dbReference type="PIRNR" id="PIRNR038084"/>
    </source>
</evidence>
<evidence type="ECO:0000256" key="5">
    <source>
        <dbReference type="ARBA" id="ARBA00022679"/>
    </source>
</evidence>
<reference evidence="12 13" key="1">
    <citation type="submission" date="2024-02" db="EMBL/GenBank/DDBJ databases">
        <authorList>
            <person name="Daric V."/>
            <person name="Darras S."/>
        </authorList>
    </citation>
    <scope>NUCLEOTIDE SEQUENCE [LARGE SCALE GENOMIC DNA]</scope>
</reference>
<organism evidence="12 13">
    <name type="scientific">Clavelina lepadiformis</name>
    <name type="common">Light-bulb sea squirt</name>
    <name type="synonym">Ascidia lepadiformis</name>
    <dbReference type="NCBI Taxonomy" id="159417"/>
    <lineage>
        <taxon>Eukaryota</taxon>
        <taxon>Metazoa</taxon>
        <taxon>Chordata</taxon>
        <taxon>Tunicata</taxon>
        <taxon>Ascidiacea</taxon>
        <taxon>Aplousobranchia</taxon>
        <taxon>Clavelinidae</taxon>
        <taxon>Clavelina</taxon>
    </lineage>
</organism>
<evidence type="ECO:0000256" key="2">
    <source>
        <dbReference type="ARBA" id="ARBA00010543"/>
    </source>
</evidence>
<evidence type="ECO:0000259" key="11">
    <source>
        <dbReference type="Pfam" id="PF21183"/>
    </source>
</evidence>
<gene>
    <name evidence="12" type="ORF">CVLEPA_LOCUS14119</name>
</gene>
<comment type="catalytic activity">
    <reaction evidence="8 9">
        <text>L-lysyl-[protein] + acetyl-CoA = N(6)-acetyl-L-lysyl-[protein] + CoA + H(+)</text>
        <dbReference type="Rhea" id="RHEA:45948"/>
        <dbReference type="Rhea" id="RHEA-COMP:9752"/>
        <dbReference type="Rhea" id="RHEA-COMP:10731"/>
        <dbReference type="ChEBI" id="CHEBI:15378"/>
        <dbReference type="ChEBI" id="CHEBI:29969"/>
        <dbReference type="ChEBI" id="CHEBI:57287"/>
        <dbReference type="ChEBI" id="CHEBI:57288"/>
        <dbReference type="ChEBI" id="CHEBI:61930"/>
        <dbReference type="EC" id="2.3.1.48"/>
    </reaction>
</comment>
<evidence type="ECO:0000256" key="7">
    <source>
        <dbReference type="ARBA" id="ARBA00023315"/>
    </source>
</evidence>
<evidence type="ECO:0000256" key="8">
    <source>
        <dbReference type="ARBA" id="ARBA00048017"/>
    </source>
</evidence>
<dbReference type="Pfam" id="PF10394">
    <property type="entry name" value="Hat1_N"/>
    <property type="match status" value="1"/>
</dbReference>
<comment type="subcellular location">
    <subcellularLocation>
        <location evidence="1">Nucleus</location>
    </subcellularLocation>
</comment>
<dbReference type="Gene3D" id="1.10.10.390">
    <property type="match status" value="1"/>
</dbReference>
<dbReference type="Proteomes" id="UP001642483">
    <property type="component" value="Unassembled WGS sequence"/>
</dbReference>
<sequence length="401" mass="47691">MMENGIAQQKFSQYICDAIEAVSFKLVKEVSDLESEDGFFHPDMSHQIFGEKEQIFGYSNLQIKIFYSASFLYAYVKVSYTRKLNSKQCDGVEPDNIMLKLKDVLPSKFYTNIDDFSSIVQKEDTFRPYGHHINTYSRDAIGCSMPRQFEVYKADIHNPQFRKYHNRMESFILWFIDAASYIDVDDEKWDYYVLFEKCVRNGRTRHLFAGYCTCYRFYAYPDMCRPRISQVLVLPPYQRQGHCSTLISTIYQEYVPRKDVLDITAEDPSENFQRVRDFVDAKNCITLKEFLPANLHGRFTKEMAASAKAKFKINKRQARRVYEILRLLNTNENNDVEFIKYRTVIKTRINQPMRDLRRKCQMLMNNPSLLPPKEEQEKMVEREFEHHLEEYHRVINRLKST</sequence>
<evidence type="ECO:0000256" key="3">
    <source>
        <dbReference type="ARBA" id="ARBA00013184"/>
    </source>
</evidence>
<dbReference type="InterPro" id="IPR017380">
    <property type="entry name" value="Hist_AcTrfase_B-typ_cat-su"/>
</dbReference>
<dbReference type="InterPro" id="IPR016181">
    <property type="entry name" value="Acyl_CoA_acyltransferase"/>
</dbReference>
<keyword evidence="6" id="KW-0539">Nucleus</keyword>
<keyword evidence="5 9" id="KW-0808">Transferase</keyword>
<dbReference type="Gene3D" id="3.40.630.30">
    <property type="match status" value="1"/>
</dbReference>
<proteinExistence type="inferred from homology"/>
<dbReference type="SUPFAM" id="SSF55729">
    <property type="entry name" value="Acyl-CoA N-acyltransferases (Nat)"/>
    <property type="match status" value="1"/>
</dbReference>
<feature type="domain" description="Histone acetyltransferase type B catalytic subunit C-terminal" evidence="11">
    <location>
        <begin position="276"/>
        <end position="327"/>
    </location>
</feature>
<name>A0ABP0FTP5_CLALP</name>
<evidence type="ECO:0000256" key="6">
    <source>
        <dbReference type="ARBA" id="ARBA00023242"/>
    </source>
</evidence>
<accession>A0ABP0FTP5</accession>
<dbReference type="InterPro" id="IPR013523">
    <property type="entry name" value="Hist_AcTrfase_HAT1_C"/>
</dbReference>
<evidence type="ECO:0000256" key="1">
    <source>
        <dbReference type="ARBA" id="ARBA00004123"/>
    </source>
</evidence>
<dbReference type="InterPro" id="IPR037113">
    <property type="entry name" value="Hat1_N_sf"/>
</dbReference>
<evidence type="ECO:0000313" key="12">
    <source>
        <dbReference type="EMBL" id="CAK8683001.1"/>
    </source>
</evidence>
<comment type="caution">
    <text evidence="12">The sequence shown here is derived from an EMBL/GenBank/DDBJ whole genome shotgun (WGS) entry which is preliminary data.</text>
</comment>
<keyword evidence="13" id="KW-1185">Reference proteome</keyword>
<dbReference type="PANTHER" id="PTHR12046">
    <property type="entry name" value="HISTONE ACETYLTRANSFERASE TYPE B CATALYTIC SUBUNIT"/>
    <property type="match status" value="1"/>
</dbReference>
<dbReference type="EC" id="2.3.1.48" evidence="3 9"/>
<evidence type="ECO:0000259" key="10">
    <source>
        <dbReference type="Pfam" id="PF10394"/>
    </source>
</evidence>
<dbReference type="Pfam" id="PF21183">
    <property type="entry name" value="HAT1_C"/>
    <property type="match status" value="1"/>
</dbReference>
<dbReference type="EMBL" id="CAWYQH010000096">
    <property type="protein sequence ID" value="CAK8683001.1"/>
    <property type="molecule type" value="Genomic_DNA"/>
</dbReference>